<evidence type="ECO:0000313" key="3">
    <source>
        <dbReference type="Proteomes" id="UP000054396"/>
    </source>
</evidence>
<dbReference type="EMBL" id="LPXO01000004">
    <property type="protein sequence ID" value="KUF11204.1"/>
    <property type="molecule type" value="Genomic_DNA"/>
</dbReference>
<dbReference type="STRING" id="1685382.AVJ23_09140"/>
<keyword evidence="1" id="KW-0812">Transmembrane</keyword>
<comment type="caution">
    <text evidence="2">The sequence shown here is derived from an EMBL/GenBank/DDBJ whole genome shotgun (WGS) entry which is preliminary data.</text>
</comment>
<proteinExistence type="predicted"/>
<keyword evidence="1" id="KW-1133">Transmembrane helix</keyword>
<gene>
    <name evidence="2" type="ORF">AVJ23_09140</name>
</gene>
<dbReference type="Proteomes" id="UP000054396">
    <property type="component" value="Unassembled WGS sequence"/>
</dbReference>
<dbReference type="AlphaFoldDB" id="A0A0W7WL12"/>
<evidence type="ECO:0000256" key="1">
    <source>
        <dbReference type="SAM" id="Phobius"/>
    </source>
</evidence>
<feature type="transmembrane region" description="Helical" evidence="1">
    <location>
        <begin position="144"/>
        <end position="163"/>
    </location>
</feature>
<accession>A0A0W7WL12</accession>
<organism evidence="2 3">
    <name type="scientific">Pseudoponticoccus marisrubri</name>
    <dbReference type="NCBI Taxonomy" id="1685382"/>
    <lineage>
        <taxon>Bacteria</taxon>
        <taxon>Pseudomonadati</taxon>
        <taxon>Pseudomonadota</taxon>
        <taxon>Alphaproteobacteria</taxon>
        <taxon>Rhodobacterales</taxon>
        <taxon>Roseobacteraceae</taxon>
        <taxon>Pseudoponticoccus</taxon>
    </lineage>
</organism>
<feature type="transmembrane region" description="Helical" evidence="1">
    <location>
        <begin position="114"/>
        <end position="138"/>
    </location>
</feature>
<dbReference type="OrthoDB" id="7849696at2"/>
<keyword evidence="3" id="KW-1185">Reference proteome</keyword>
<reference evidence="2 3" key="1">
    <citation type="submission" date="2015-12" db="EMBL/GenBank/DDBJ databases">
        <authorList>
            <person name="Shamseldin A."/>
            <person name="Moawad H."/>
            <person name="Abd El-Rahim W.M."/>
            <person name="Sadowsky M.J."/>
        </authorList>
    </citation>
    <scope>NUCLEOTIDE SEQUENCE [LARGE SCALE GENOMIC DNA]</scope>
    <source>
        <strain evidence="2 3">SJ5A-1</strain>
    </source>
</reference>
<sequence>MAEVFSFRPASLRGAVDWRLEGDRLLTPEGWRDLSTLQGARLVQSTVRGILLRRLDLSFPEGRTRIAINVPRSAGPEQPDRRAHLALCRAIAAQLAKHQPQLPVHLGEGGRVRWVMFGMGAVSVLIALAIFFGALASGVSTDRLIGAAIPVGLLVLFGGAVMATTVPWAARPACTATELPARLARWDDA</sequence>
<protein>
    <submittedName>
        <fullName evidence="2">Uncharacterized protein</fullName>
    </submittedName>
</protein>
<evidence type="ECO:0000313" key="2">
    <source>
        <dbReference type="EMBL" id="KUF11204.1"/>
    </source>
</evidence>
<keyword evidence="1" id="KW-0472">Membrane</keyword>
<dbReference type="RefSeq" id="WP_058861868.1">
    <property type="nucleotide sequence ID" value="NZ_LPXO01000004.1"/>
</dbReference>
<name>A0A0W7WL12_9RHOB</name>